<dbReference type="FunFam" id="3.30.200.20:FF:000305">
    <property type="entry name" value="PTI1-like tyrosine-protein kinase At3g15890"/>
    <property type="match status" value="1"/>
</dbReference>
<dbReference type="PANTHER" id="PTHR47989">
    <property type="entry name" value="OS01G0750732 PROTEIN"/>
    <property type="match status" value="1"/>
</dbReference>
<keyword evidence="3 6" id="KW-0547">Nucleotide-binding</keyword>
<evidence type="ECO:0000256" key="4">
    <source>
        <dbReference type="ARBA" id="ARBA00022777"/>
    </source>
</evidence>
<dbReference type="SUPFAM" id="SSF56112">
    <property type="entry name" value="Protein kinase-like (PK-like)"/>
    <property type="match status" value="1"/>
</dbReference>
<dbReference type="InterPro" id="IPR017441">
    <property type="entry name" value="Protein_kinase_ATP_BS"/>
</dbReference>
<evidence type="ECO:0000256" key="6">
    <source>
        <dbReference type="PROSITE-ProRule" id="PRU10141"/>
    </source>
</evidence>
<name>A0A5A7QU62_STRAF</name>
<dbReference type="PROSITE" id="PS00108">
    <property type="entry name" value="PROTEIN_KINASE_ST"/>
    <property type="match status" value="1"/>
</dbReference>
<dbReference type="CDD" id="cd17058">
    <property type="entry name" value="Ubl_SNRNP25"/>
    <property type="match status" value="1"/>
</dbReference>
<evidence type="ECO:0000313" key="9">
    <source>
        <dbReference type="Proteomes" id="UP000325081"/>
    </source>
</evidence>
<reference evidence="9" key="1">
    <citation type="journal article" date="2019" name="Curr. Biol.">
        <title>Genome Sequence of Striga asiatica Provides Insight into the Evolution of Plant Parasitism.</title>
        <authorList>
            <person name="Yoshida S."/>
            <person name="Kim S."/>
            <person name="Wafula E.K."/>
            <person name="Tanskanen J."/>
            <person name="Kim Y.M."/>
            <person name="Honaas L."/>
            <person name="Yang Z."/>
            <person name="Spallek T."/>
            <person name="Conn C.E."/>
            <person name="Ichihashi Y."/>
            <person name="Cheong K."/>
            <person name="Cui S."/>
            <person name="Der J.P."/>
            <person name="Gundlach H."/>
            <person name="Jiao Y."/>
            <person name="Hori C."/>
            <person name="Ishida J.K."/>
            <person name="Kasahara H."/>
            <person name="Kiba T."/>
            <person name="Kim M.S."/>
            <person name="Koo N."/>
            <person name="Laohavisit A."/>
            <person name="Lee Y.H."/>
            <person name="Lumba S."/>
            <person name="McCourt P."/>
            <person name="Mortimer J.C."/>
            <person name="Mutuku J.M."/>
            <person name="Nomura T."/>
            <person name="Sasaki-Sekimoto Y."/>
            <person name="Seto Y."/>
            <person name="Wang Y."/>
            <person name="Wakatake T."/>
            <person name="Sakakibara H."/>
            <person name="Demura T."/>
            <person name="Yamaguchi S."/>
            <person name="Yoneyama K."/>
            <person name="Manabe R.I."/>
            <person name="Nelson D.C."/>
            <person name="Schulman A.H."/>
            <person name="Timko M.P."/>
            <person name="dePamphilis C.W."/>
            <person name="Choi D."/>
            <person name="Shirasu K."/>
        </authorList>
    </citation>
    <scope>NUCLEOTIDE SEQUENCE [LARGE SCALE GENOMIC DNA]</scope>
    <source>
        <strain evidence="9">cv. UVA1</strain>
    </source>
</reference>
<evidence type="ECO:0000256" key="1">
    <source>
        <dbReference type="ARBA" id="ARBA00022527"/>
    </source>
</evidence>
<evidence type="ECO:0000256" key="5">
    <source>
        <dbReference type="ARBA" id="ARBA00022840"/>
    </source>
</evidence>
<comment type="caution">
    <text evidence="8">The sequence shown here is derived from an EMBL/GenBank/DDBJ whole genome shotgun (WGS) entry which is preliminary data.</text>
</comment>
<proteinExistence type="predicted"/>
<dbReference type="SMART" id="SM00220">
    <property type="entry name" value="S_TKc"/>
    <property type="match status" value="1"/>
</dbReference>
<accession>A0A5A7QU62</accession>
<dbReference type="SUPFAM" id="SSF54236">
    <property type="entry name" value="Ubiquitin-like"/>
    <property type="match status" value="1"/>
</dbReference>
<dbReference type="Pfam" id="PF18036">
    <property type="entry name" value="Ubiquitin_4"/>
    <property type="match status" value="1"/>
</dbReference>
<evidence type="ECO:0000256" key="3">
    <source>
        <dbReference type="ARBA" id="ARBA00022741"/>
    </source>
</evidence>
<dbReference type="GO" id="GO:0005524">
    <property type="term" value="F:ATP binding"/>
    <property type="evidence" value="ECO:0007669"/>
    <property type="project" value="UniProtKB-UniRule"/>
</dbReference>
<evidence type="ECO:0000259" key="7">
    <source>
        <dbReference type="PROSITE" id="PS50011"/>
    </source>
</evidence>
<keyword evidence="9" id="KW-1185">Reference proteome</keyword>
<dbReference type="Gene3D" id="1.10.510.10">
    <property type="entry name" value="Transferase(Phosphotransferase) domain 1"/>
    <property type="match status" value="1"/>
</dbReference>
<protein>
    <submittedName>
        <fullName evidence="8">Protein kinase superfamily protein</fullName>
    </submittedName>
</protein>
<feature type="binding site" evidence="6">
    <location>
        <position position="63"/>
    </location>
    <ligand>
        <name>ATP</name>
        <dbReference type="ChEBI" id="CHEBI:30616"/>
    </ligand>
</feature>
<dbReference type="InterPro" id="IPR008271">
    <property type="entry name" value="Ser/Thr_kinase_AS"/>
</dbReference>
<feature type="domain" description="Protein kinase" evidence="7">
    <location>
        <begin position="35"/>
        <end position="324"/>
    </location>
</feature>
<dbReference type="InterPro" id="IPR040610">
    <property type="entry name" value="SNRNP25_ubiquitin"/>
</dbReference>
<dbReference type="PROSITE" id="PS00107">
    <property type="entry name" value="PROTEIN_KINASE_ATP"/>
    <property type="match status" value="1"/>
</dbReference>
<dbReference type="InterPro" id="IPR001245">
    <property type="entry name" value="Ser-Thr/Tyr_kinase_cat_dom"/>
</dbReference>
<evidence type="ECO:0000256" key="2">
    <source>
        <dbReference type="ARBA" id="ARBA00022679"/>
    </source>
</evidence>
<dbReference type="EMBL" id="BKCP01008292">
    <property type="protein sequence ID" value="GER48442.1"/>
    <property type="molecule type" value="Genomic_DNA"/>
</dbReference>
<dbReference type="Gene3D" id="3.10.20.90">
    <property type="entry name" value="Phosphatidylinositol 3-kinase Catalytic Subunit, Chain A, domain 1"/>
    <property type="match status" value="1"/>
</dbReference>
<keyword evidence="2" id="KW-0808">Transferase</keyword>
<dbReference type="FunFam" id="1.10.510.10:FF:000317">
    <property type="entry name" value="PTI1-like tyrosine-protein kinase At3g15890"/>
    <property type="match status" value="1"/>
</dbReference>
<organism evidence="8 9">
    <name type="scientific">Striga asiatica</name>
    <name type="common">Asiatic witchweed</name>
    <name type="synonym">Buchnera asiatica</name>
    <dbReference type="NCBI Taxonomy" id="4170"/>
    <lineage>
        <taxon>Eukaryota</taxon>
        <taxon>Viridiplantae</taxon>
        <taxon>Streptophyta</taxon>
        <taxon>Embryophyta</taxon>
        <taxon>Tracheophyta</taxon>
        <taxon>Spermatophyta</taxon>
        <taxon>Magnoliopsida</taxon>
        <taxon>eudicotyledons</taxon>
        <taxon>Gunneridae</taxon>
        <taxon>Pentapetalae</taxon>
        <taxon>asterids</taxon>
        <taxon>lamiids</taxon>
        <taxon>Lamiales</taxon>
        <taxon>Orobanchaceae</taxon>
        <taxon>Buchnereae</taxon>
        <taxon>Striga</taxon>
    </lineage>
</organism>
<dbReference type="PROSITE" id="PS50011">
    <property type="entry name" value="PROTEIN_KINASE_DOM"/>
    <property type="match status" value="1"/>
</dbReference>
<keyword evidence="4 8" id="KW-0418">Kinase</keyword>
<gene>
    <name evidence="8" type="ORF">STAS_25615</name>
</gene>
<dbReference type="InterPro" id="IPR000719">
    <property type="entry name" value="Prot_kinase_dom"/>
</dbReference>
<dbReference type="InterPro" id="IPR029071">
    <property type="entry name" value="Ubiquitin-like_domsf"/>
</dbReference>
<dbReference type="Pfam" id="PF07714">
    <property type="entry name" value="PK_Tyr_Ser-Thr"/>
    <property type="match status" value="1"/>
</dbReference>
<keyword evidence="1" id="KW-0723">Serine/threonine-protein kinase</keyword>
<dbReference type="AlphaFoldDB" id="A0A5A7QU62"/>
<dbReference type="InterPro" id="IPR011009">
    <property type="entry name" value="Kinase-like_dom_sf"/>
</dbReference>
<dbReference type="Gene3D" id="3.30.200.20">
    <property type="entry name" value="Phosphorylase Kinase, domain 1"/>
    <property type="match status" value="1"/>
</dbReference>
<sequence length="519" mass="59362">MFCCVKGSDRKKQGKKETTWRIFSLKELQLATNNFNYDNKLGEGGFGSVYWGQLWDGSQIAVKRLKSWSNKAEVEFSVEVEILARVRHKNLLTLRGYCSEGQERLIVYDYMTNLSLTSHLHGQHSAECHLDWARRLEIAIGAAEGIAYLHHHATPHIIHRDIKASNILLDSDFKAQVADFGFARLVPDGATHVTTNIKGTLGYLAPEYAMLGKASEACDVYSFGILLLELVTGRKPLEKLGPSSHRRPITEWALPLARERKFDELADPKLSGMYSEEELKRVVLIGLVCAHSQPEKRPIMLEVMELLRGENKERFRVLESHEMFERGGESVEDIGVKEPKQEEEQENQEIVVKKLQYQKLPEHLVNLSVLKLDGSCFSVHIARNATVSMLKSAVEEEFCVSFKDENKKLWSVVWSHFCLCHNGRNIISDRACIQKYGIKDGDQLYFIQNMRIDLAPNTPKQFKNKRGQVKQCRRGIETHHRITTDVRNHCLKGLLSCSRFQRPKGNALEYYSRGLSYED</sequence>
<dbReference type="PANTHER" id="PTHR47989:SF1">
    <property type="entry name" value="PROTEIN KINASE DOMAIN-CONTAINING PROTEIN"/>
    <property type="match status" value="1"/>
</dbReference>
<dbReference type="CDD" id="cd14066">
    <property type="entry name" value="STKc_IRAK"/>
    <property type="match status" value="1"/>
</dbReference>
<dbReference type="OrthoDB" id="4062651at2759"/>
<dbReference type="GO" id="GO:0004674">
    <property type="term" value="F:protein serine/threonine kinase activity"/>
    <property type="evidence" value="ECO:0007669"/>
    <property type="project" value="UniProtKB-KW"/>
</dbReference>
<evidence type="ECO:0000313" key="8">
    <source>
        <dbReference type="EMBL" id="GER48442.1"/>
    </source>
</evidence>
<keyword evidence="5 6" id="KW-0067">ATP-binding</keyword>
<dbReference type="Proteomes" id="UP000325081">
    <property type="component" value="Unassembled WGS sequence"/>
</dbReference>